<protein>
    <recommendedName>
        <fullName evidence="7">Protein arginine methyltransferase NDUFAF7</fullName>
        <ecNumber evidence="7">2.1.1.320</ecNumber>
    </recommendedName>
</protein>
<dbReference type="SUPFAM" id="SSF53335">
    <property type="entry name" value="S-adenosyl-L-methionine-dependent methyltransferases"/>
    <property type="match status" value="1"/>
</dbReference>
<comment type="similarity">
    <text evidence="2 7">Belongs to the NDUFAF7 family.</text>
</comment>
<dbReference type="OMA" id="YYHPQRN"/>
<evidence type="ECO:0000256" key="5">
    <source>
        <dbReference type="ARBA" id="ARBA00023128"/>
    </source>
</evidence>
<dbReference type="PANTHER" id="PTHR12049">
    <property type="entry name" value="PROTEIN ARGININE METHYLTRANSFERASE NDUFAF7, MITOCHONDRIAL"/>
    <property type="match status" value="1"/>
</dbReference>
<dbReference type="EMBL" id="JRES01001582">
    <property type="protein sequence ID" value="KNC21725.1"/>
    <property type="molecule type" value="Genomic_DNA"/>
</dbReference>
<dbReference type="Proteomes" id="UP000037069">
    <property type="component" value="Unassembled WGS sequence"/>
</dbReference>
<organism evidence="8 9">
    <name type="scientific">Lucilia cuprina</name>
    <name type="common">Green bottle fly</name>
    <name type="synonym">Australian sheep blowfly</name>
    <dbReference type="NCBI Taxonomy" id="7375"/>
    <lineage>
        <taxon>Eukaryota</taxon>
        <taxon>Metazoa</taxon>
        <taxon>Ecdysozoa</taxon>
        <taxon>Arthropoda</taxon>
        <taxon>Hexapoda</taxon>
        <taxon>Insecta</taxon>
        <taxon>Pterygota</taxon>
        <taxon>Neoptera</taxon>
        <taxon>Endopterygota</taxon>
        <taxon>Diptera</taxon>
        <taxon>Brachycera</taxon>
        <taxon>Muscomorpha</taxon>
        <taxon>Oestroidea</taxon>
        <taxon>Calliphoridae</taxon>
        <taxon>Luciliinae</taxon>
        <taxon>Lucilia</taxon>
    </lineage>
</organism>
<proteinExistence type="inferred from homology"/>
<dbReference type="InterPro" id="IPR029063">
    <property type="entry name" value="SAM-dependent_MTases_sf"/>
</dbReference>
<dbReference type="STRING" id="7375.A0A0L0BNR0"/>
<evidence type="ECO:0000256" key="6">
    <source>
        <dbReference type="ARBA" id="ARBA00048612"/>
    </source>
</evidence>
<keyword evidence="4 7" id="KW-0808">Transferase</keyword>
<comment type="function">
    <text evidence="7">Arginine methyltransferase involved in the assembly or stability of mitochondrial NADH:ubiquinone oxidoreductase complex (complex I).</text>
</comment>
<dbReference type="Pfam" id="PF02636">
    <property type="entry name" value="Methyltransf_28"/>
    <property type="match status" value="1"/>
</dbReference>
<dbReference type="AlphaFoldDB" id="A0A0L0BNR0"/>
<evidence type="ECO:0000313" key="8">
    <source>
        <dbReference type="EMBL" id="KNC21725.1"/>
    </source>
</evidence>
<evidence type="ECO:0000256" key="3">
    <source>
        <dbReference type="ARBA" id="ARBA00022603"/>
    </source>
</evidence>
<sequence>MHRSFFEQVCRKGCRYYSYKSVKRPDFSSKVRTQQSFEKEARPVTNKDLTKHLQAKILATGPITIAEYMQEVLINPLSGYYMNRDVFGREGDFITSPEISQIFGELVAIWVLSEWQKVGGPPFQLVELGPGRGTLIRDVLKVLSQFKLGSNFSMHLVEISPHLSTLQAQLLCYTHEATDSNAVGYYQKGVTASGIEVYWYSRLEDVPASFSIVLAHEFFDALPVHKLQMEDGLWKEVLVDIADGQTKEADFRFILSKNQTPISKLFEPIVGETRQCLEYSLESDRIISLLADRFETNGGIGLIVDYGHFGEKSDTLRAFKKHELFNPLKAPGTADITVDVDFRQMKRVAEKDNKVLCLGPVEQRLFLQRMQGEVRLERLLKNALPENQATIRSAYEMLTHPDKMGSRFKFFSMFPAVLKDHLIKFPVNGFQ</sequence>
<dbReference type="Gene3D" id="3.40.50.12710">
    <property type="match status" value="1"/>
</dbReference>
<dbReference type="OrthoDB" id="438553at2759"/>
<keyword evidence="8" id="KW-0830">Ubiquinone</keyword>
<dbReference type="GO" id="GO:0032981">
    <property type="term" value="P:mitochondrial respiratory chain complex I assembly"/>
    <property type="evidence" value="ECO:0007669"/>
    <property type="project" value="TreeGrafter"/>
</dbReference>
<dbReference type="GO" id="GO:0035243">
    <property type="term" value="F:protein-arginine omega-N symmetric methyltransferase activity"/>
    <property type="evidence" value="ECO:0007669"/>
    <property type="project" value="UniProtKB-EC"/>
</dbReference>
<reference evidence="8 9" key="1">
    <citation type="journal article" date="2015" name="Nat. Commun.">
        <title>Lucilia cuprina genome unlocks parasitic fly biology to underpin future interventions.</title>
        <authorList>
            <person name="Anstead C.A."/>
            <person name="Korhonen P.K."/>
            <person name="Young N.D."/>
            <person name="Hall R.S."/>
            <person name="Jex A.R."/>
            <person name="Murali S.C."/>
            <person name="Hughes D.S."/>
            <person name="Lee S.F."/>
            <person name="Perry T."/>
            <person name="Stroehlein A.J."/>
            <person name="Ansell B.R."/>
            <person name="Breugelmans B."/>
            <person name="Hofmann A."/>
            <person name="Qu J."/>
            <person name="Dugan S."/>
            <person name="Lee S.L."/>
            <person name="Chao H."/>
            <person name="Dinh H."/>
            <person name="Han Y."/>
            <person name="Doddapaneni H.V."/>
            <person name="Worley K.C."/>
            <person name="Muzny D.M."/>
            <person name="Ioannidis P."/>
            <person name="Waterhouse R.M."/>
            <person name="Zdobnov E.M."/>
            <person name="James P.J."/>
            <person name="Bagnall N.H."/>
            <person name="Kotze A.C."/>
            <person name="Gibbs R.A."/>
            <person name="Richards S."/>
            <person name="Batterham P."/>
            <person name="Gasser R.B."/>
        </authorList>
    </citation>
    <scope>NUCLEOTIDE SEQUENCE [LARGE SCALE GENOMIC DNA]</scope>
    <source>
        <strain evidence="8 9">LS</strain>
        <tissue evidence="8">Full body</tissue>
    </source>
</reference>
<evidence type="ECO:0000313" key="9">
    <source>
        <dbReference type="Proteomes" id="UP000037069"/>
    </source>
</evidence>
<dbReference type="GO" id="GO:0005739">
    <property type="term" value="C:mitochondrion"/>
    <property type="evidence" value="ECO:0007669"/>
    <property type="project" value="UniProtKB-SubCell"/>
</dbReference>
<evidence type="ECO:0000256" key="1">
    <source>
        <dbReference type="ARBA" id="ARBA00004173"/>
    </source>
</evidence>
<gene>
    <name evidence="8" type="ORF">FF38_04031</name>
</gene>
<comment type="catalytic activity">
    <reaction evidence="6 7">
        <text>L-arginyl-[protein] + 2 S-adenosyl-L-methionine = N(omega),N(omega)'-dimethyl-L-arginyl-[protein] + 2 S-adenosyl-L-homocysteine + 2 H(+)</text>
        <dbReference type="Rhea" id="RHEA:48108"/>
        <dbReference type="Rhea" id="RHEA-COMP:10532"/>
        <dbReference type="Rhea" id="RHEA-COMP:11992"/>
        <dbReference type="ChEBI" id="CHEBI:15378"/>
        <dbReference type="ChEBI" id="CHEBI:29965"/>
        <dbReference type="ChEBI" id="CHEBI:57856"/>
        <dbReference type="ChEBI" id="CHEBI:59789"/>
        <dbReference type="ChEBI" id="CHEBI:88221"/>
        <dbReference type="EC" id="2.1.1.320"/>
    </reaction>
</comment>
<comment type="caution">
    <text evidence="8">The sequence shown here is derived from an EMBL/GenBank/DDBJ whole genome shotgun (WGS) entry which is preliminary data.</text>
</comment>
<evidence type="ECO:0000256" key="2">
    <source>
        <dbReference type="ARBA" id="ARBA00005891"/>
    </source>
</evidence>
<dbReference type="EC" id="2.1.1.320" evidence="7"/>
<dbReference type="PANTHER" id="PTHR12049:SF7">
    <property type="entry name" value="PROTEIN ARGININE METHYLTRANSFERASE NDUFAF7, MITOCHONDRIAL"/>
    <property type="match status" value="1"/>
</dbReference>
<evidence type="ECO:0000256" key="4">
    <source>
        <dbReference type="ARBA" id="ARBA00022679"/>
    </source>
</evidence>
<keyword evidence="5 7" id="KW-0496">Mitochondrion</keyword>
<dbReference type="InterPro" id="IPR003788">
    <property type="entry name" value="NDUFAF7"/>
</dbReference>
<keyword evidence="9" id="KW-1185">Reference proteome</keyword>
<evidence type="ECO:0000256" key="7">
    <source>
        <dbReference type="RuleBase" id="RU364114"/>
    </source>
</evidence>
<accession>A0A0L0BNR0</accession>
<comment type="subcellular location">
    <subcellularLocation>
        <location evidence="1 7">Mitochondrion</location>
    </subcellularLocation>
</comment>
<dbReference type="GO" id="GO:0032259">
    <property type="term" value="P:methylation"/>
    <property type="evidence" value="ECO:0007669"/>
    <property type="project" value="UniProtKB-KW"/>
</dbReference>
<dbReference type="InterPro" id="IPR038375">
    <property type="entry name" value="NDUFAF7_sf"/>
</dbReference>
<name>A0A0L0BNR0_LUCCU</name>
<keyword evidence="3 7" id="KW-0489">Methyltransferase</keyword>